<evidence type="ECO:0000313" key="3">
    <source>
        <dbReference type="EMBL" id="MCH5598765.1"/>
    </source>
</evidence>
<keyword evidence="4" id="KW-1185">Reference proteome</keyword>
<comment type="caution">
    <text evidence="3">The sequence shown here is derived from an EMBL/GenBank/DDBJ whole genome shotgun (WGS) entry which is preliminary data.</text>
</comment>
<dbReference type="Gene3D" id="2.70.98.50">
    <property type="entry name" value="putative glycoside hydrolase family protein from bacillus halodurans"/>
    <property type="match status" value="2"/>
</dbReference>
<keyword evidence="1" id="KW-0732">Signal</keyword>
<name>A0ABS9SKC6_9BACT</name>
<proteinExistence type="predicted"/>
<dbReference type="SUPFAM" id="SSF49785">
    <property type="entry name" value="Galactose-binding domain-like"/>
    <property type="match status" value="1"/>
</dbReference>
<dbReference type="Gene3D" id="2.60.120.260">
    <property type="entry name" value="Galactose-binding domain-like"/>
    <property type="match status" value="1"/>
</dbReference>
<dbReference type="PANTHER" id="PTHR31084">
    <property type="entry name" value="ALPHA-L-FUCOSIDASE 2"/>
    <property type="match status" value="1"/>
</dbReference>
<dbReference type="InterPro" id="IPR027414">
    <property type="entry name" value="GH95_N_dom"/>
</dbReference>
<sequence length="455" mass="51055">MNSKLFFLKKIVIGVAALIFTVSAAAQDLQLWYDKPATKWVEALPIGNGRLGAMIFGGIKDDRIQFNEETLWTGYPRNYNKPGAYKYLDSIRNLLFEGKQKEAEALAGREFMGLKSDDGDRHAWINKMKSILLLKNNPSKPAYNDASWKTMNVPNYDGWEAEGFEGMDGAVWFRYQFDLPQKWSGKDLKLDINKIAEYDFTYINGTLIGSQDNADARDYIIPKSVLKPGRNSIAILVLNFTGKGGIMGYKDATKHIGIYPVDGDEKDKMSLNGSWKYYIQNTDVPAVGQYQAAYQPFGDLNFKFDVDESNIQNYKRTLDLNEAVATTSYSYNGVNYKREYIATAVDQAFVVHFSADKKASLNFTAELSSPHKAAIVNRINGNTISLAVKVKDGVLKGVSYLTINTTRGAVSVQNNKIIIANADAVTVYLTANTNYKNYKDITPTLHVSVWQHFQK</sequence>
<dbReference type="Pfam" id="PF14498">
    <property type="entry name" value="Glyco_hyd_65N_2"/>
    <property type="match status" value="2"/>
</dbReference>
<feature type="domain" description="Glycosyl hydrolase family 95 N-terminal" evidence="2">
    <location>
        <begin position="31"/>
        <end position="115"/>
    </location>
</feature>
<dbReference type="GO" id="GO:0016787">
    <property type="term" value="F:hydrolase activity"/>
    <property type="evidence" value="ECO:0007669"/>
    <property type="project" value="UniProtKB-KW"/>
</dbReference>
<gene>
    <name evidence="3" type="ORF">MKP09_13045</name>
</gene>
<protein>
    <submittedName>
        <fullName evidence="3">Glycoside hydrolase N-terminal domain-containing protein</fullName>
    </submittedName>
</protein>
<feature type="domain" description="Glycosyl hydrolase family 95 N-terminal" evidence="2">
    <location>
        <begin position="288"/>
        <end position="438"/>
    </location>
</feature>
<dbReference type="EMBL" id="JAKWBL010000002">
    <property type="protein sequence ID" value="MCH5598765.1"/>
    <property type="molecule type" value="Genomic_DNA"/>
</dbReference>
<dbReference type="Proteomes" id="UP001202248">
    <property type="component" value="Unassembled WGS sequence"/>
</dbReference>
<feature type="chain" id="PRO_5046740996" evidence="1">
    <location>
        <begin position="27"/>
        <end position="455"/>
    </location>
</feature>
<evidence type="ECO:0000259" key="2">
    <source>
        <dbReference type="Pfam" id="PF14498"/>
    </source>
</evidence>
<feature type="signal peptide" evidence="1">
    <location>
        <begin position="1"/>
        <end position="26"/>
    </location>
</feature>
<dbReference type="InterPro" id="IPR008979">
    <property type="entry name" value="Galactose-bd-like_sf"/>
</dbReference>
<evidence type="ECO:0000256" key="1">
    <source>
        <dbReference type="SAM" id="SignalP"/>
    </source>
</evidence>
<reference evidence="3 4" key="1">
    <citation type="submission" date="2022-02" db="EMBL/GenBank/DDBJ databases">
        <authorList>
            <person name="Min J."/>
        </authorList>
    </citation>
    <scope>NUCLEOTIDE SEQUENCE [LARGE SCALE GENOMIC DNA]</scope>
    <source>
        <strain evidence="3 4">GR10-1</strain>
    </source>
</reference>
<dbReference type="PANTHER" id="PTHR31084:SF0">
    <property type="entry name" value="ALPHA-L-FUCOSIDASE 2"/>
    <property type="match status" value="1"/>
</dbReference>
<evidence type="ECO:0000313" key="4">
    <source>
        <dbReference type="Proteomes" id="UP001202248"/>
    </source>
</evidence>
<organism evidence="3 4">
    <name type="scientific">Niabella ginsengisoli</name>
    <dbReference type="NCBI Taxonomy" id="522298"/>
    <lineage>
        <taxon>Bacteria</taxon>
        <taxon>Pseudomonadati</taxon>
        <taxon>Bacteroidota</taxon>
        <taxon>Chitinophagia</taxon>
        <taxon>Chitinophagales</taxon>
        <taxon>Chitinophagaceae</taxon>
        <taxon>Niabella</taxon>
    </lineage>
</organism>
<accession>A0ABS9SKC6</accession>
<keyword evidence="3" id="KW-0378">Hydrolase</keyword>
<dbReference type="RefSeq" id="WP_240830437.1">
    <property type="nucleotide sequence ID" value="NZ_JAKWBL010000002.1"/>
</dbReference>